<comment type="caution">
    <text evidence="1">The sequence shown here is derived from an EMBL/GenBank/DDBJ whole genome shotgun (WGS) entry which is preliminary data.</text>
</comment>
<accession>A0ABQ1YQI8</accession>
<proteinExistence type="predicted"/>
<sequence>MIDGFLEMQTLVSRVQGQLEIRGDEEYRKLEYGTERMLHTPELDLRICKEEPSHLFPFRRFWN</sequence>
<keyword evidence="2" id="KW-1185">Reference proteome</keyword>
<dbReference type="Proteomes" id="UP000659344">
    <property type="component" value="Unassembled WGS sequence"/>
</dbReference>
<organism evidence="1 2">
    <name type="scientific">Paenibacillus segetis</name>
    <dbReference type="NCBI Taxonomy" id="1325360"/>
    <lineage>
        <taxon>Bacteria</taxon>
        <taxon>Bacillati</taxon>
        <taxon>Bacillota</taxon>
        <taxon>Bacilli</taxon>
        <taxon>Bacillales</taxon>
        <taxon>Paenibacillaceae</taxon>
        <taxon>Paenibacillus</taxon>
    </lineage>
</organism>
<reference evidence="2" key="1">
    <citation type="journal article" date="2019" name="Int. J. Syst. Evol. Microbiol.">
        <title>The Global Catalogue of Microorganisms (GCM) 10K type strain sequencing project: providing services to taxonomists for standard genome sequencing and annotation.</title>
        <authorList>
            <consortium name="The Broad Institute Genomics Platform"/>
            <consortium name="The Broad Institute Genome Sequencing Center for Infectious Disease"/>
            <person name="Wu L."/>
            <person name="Ma J."/>
        </authorList>
    </citation>
    <scope>NUCLEOTIDE SEQUENCE [LARGE SCALE GENOMIC DNA]</scope>
    <source>
        <strain evidence="2">CGMCC 1.12769</strain>
    </source>
</reference>
<protein>
    <submittedName>
        <fullName evidence="1">Uncharacterized protein</fullName>
    </submittedName>
</protein>
<gene>
    <name evidence="1" type="ORF">GCM10008013_38340</name>
</gene>
<evidence type="ECO:0000313" key="2">
    <source>
        <dbReference type="Proteomes" id="UP000659344"/>
    </source>
</evidence>
<evidence type="ECO:0000313" key="1">
    <source>
        <dbReference type="EMBL" id="GGH33324.1"/>
    </source>
</evidence>
<name>A0ABQ1YQI8_9BACL</name>
<dbReference type="EMBL" id="BMFT01000002">
    <property type="protein sequence ID" value="GGH33324.1"/>
    <property type="molecule type" value="Genomic_DNA"/>
</dbReference>
<dbReference type="RefSeq" id="WP_188541442.1">
    <property type="nucleotide sequence ID" value="NZ_BMFT01000002.1"/>
</dbReference>